<dbReference type="PANTHER" id="PTHR10412">
    <property type="entry name" value="MANNOSYL-OLIGOSACCHARIDE GLUCOSIDASE"/>
    <property type="match status" value="1"/>
</dbReference>
<feature type="domain" description="Mannosylglycerate hydrolase MGH1-like glycoside hydrolase" evidence="1">
    <location>
        <begin position="421"/>
        <end position="851"/>
    </location>
</feature>
<gene>
    <name evidence="2" type="ORF">FFWV33_09650</name>
</gene>
<dbReference type="KEGG" id="ffa:FFWV33_09650"/>
<dbReference type="SUPFAM" id="SSF48208">
    <property type="entry name" value="Six-hairpin glycosidases"/>
    <property type="match status" value="1"/>
</dbReference>
<dbReference type="AlphaFoldDB" id="A0A2S1LJ00"/>
<dbReference type="InterPro" id="IPR012341">
    <property type="entry name" value="6hp_glycosidase-like_sf"/>
</dbReference>
<proteinExistence type="predicted"/>
<evidence type="ECO:0000313" key="2">
    <source>
        <dbReference type="EMBL" id="AWG23611.1"/>
    </source>
</evidence>
<sequence length="864" mass="100470">MNEELKRITENKTKEVPLVKWGSYLSERQWGTVREDYSANGDAWNYFPHDHARSRAYAWGEDGLGGISDNRQNLCFALALWNGKDPILKERLYGLTNSEGNHGEDVKELYYFLDNSPTHSYMKFLYKYPIDKFPYEDLIETNQKRSKLETEYELLDTGILEDKRYHDVTITYAKNNPDDICIKIEIVNRSAESAPLTVLPTLWFKNNWTKNSEPQKPTLQLQTKNCIAIDHSDLGTYNLYFQDTEDVLFTDNETNTEKIFNQKNDSVFVKDAFHEALCNHNKELKNQLVNRKFGTKCAPLYDLEIEAHSTKTIYLRLTNQNIEQPFDATFGAVFETRLAENNSFFDSFFRKGLSDDQKNIQRQAFAGLLWSKQFYNYNINQWLTQSPENIELAPERLLGRNVNWRHLVNQDVISMPDTWEYPWYAAWDLAFHCIPMGMIDPTFAKNQLLLIMREWYMSPNGQIPAYEWNFSDVNPPIQAWSALQVYKIENEIYKQQDVDFLKRIFQKLLINFTWWANRQDDNGNNIFNGGFLGLDNIAVIDRNNLPEGYSLEQVDATAWMAMYALNMMEIAIEITLHDATFEDLITKFYEHFILIANSLNQELWDYQDNFFYDLLFKPDGSKESLKIRSIVGITSMFAVAILPEQCGCKMDDFQKRRAFFNSITSDENFVQTNEKGDLLFSLLDKFRLEKLLGYLLDENEFLADNGIRAVSKYHEFHPFSITIAGIEQEISYEPGDSTSGMFGGNSNWRGPIWIPINYLIIKSLAKFGEFYGDSFKVEFPTRSGNLMNLSQIAQELSKRIISIFELDSNGARVVHGDYKDFYKMEENKDLVLFYEYFHGETGRGVGASHQTGWTAVVAELISKL</sequence>
<dbReference type="GO" id="GO:0009311">
    <property type="term" value="P:oligosaccharide metabolic process"/>
    <property type="evidence" value="ECO:0007669"/>
    <property type="project" value="InterPro"/>
</dbReference>
<dbReference type="InterPro" id="IPR008928">
    <property type="entry name" value="6-hairpin_glycosidase_sf"/>
</dbReference>
<dbReference type="GO" id="GO:0004573">
    <property type="term" value="F:Glc3Man9GlcNAc2 oligosaccharide glucosidase activity"/>
    <property type="evidence" value="ECO:0007669"/>
    <property type="project" value="InterPro"/>
</dbReference>
<protein>
    <submittedName>
        <fullName evidence="2">Glucosidase</fullName>
    </submittedName>
</protein>
<dbReference type="PANTHER" id="PTHR10412:SF10">
    <property type="entry name" value="GLYCOSYL HYDROLASE FAMILY 63 C-TERMINAL DOMAIN-CONTAINING PROTEIN"/>
    <property type="match status" value="1"/>
</dbReference>
<dbReference type="Proteomes" id="UP000244527">
    <property type="component" value="Chromosome"/>
</dbReference>
<dbReference type="InterPro" id="IPR054491">
    <property type="entry name" value="MGH1-like_GH"/>
</dbReference>
<dbReference type="InterPro" id="IPR004888">
    <property type="entry name" value="Glycoside_hydrolase_63"/>
</dbReference>
<dbReference type="EMBL" id="CP020918">
    <property type="protein sequence ID" value="AWG23611.1"/>
    <property type="molecule type" value="Genomic_DNA"/>
</dbReference>
<dbReference type="Gene3D" id="1.50.10.10">
    <property type="match status" value="1"/>
</dbReference>
<evidence type="ECO:0000259" key="1">
    <source>
        <dbReference type="Pfam" id="PF22422"/>
    </source>
</evidence>
<dbReference type="RefSeq" id="WP_108742509.1">
    <property type="nucleotide sequence ID" value="NZ_CP020918.1"/>
</dbReference>
<name>A0A2S1LJ00_9FLAO</name>
<dbReference type="Pfam" id="PF22422">
    <property type="entry name" value="MGH1-like_GH"/>
    <property type="match status" value="1"/>
</dbReference>
<reference evidence="2 3" key="1">
    <citation type="submission" date="2017-04" db="EMBL/GenBank/DDBJ databases">
        <title>Compelte genome sequence of WV33.</title>
        <authorList>
            <person name="Lee P.C."/>
        </authorList>
    </citation>
    <scope>NUCLEOTIDE SEQUENCE [LARGE SCALE GENOMIC DNA]</scope>
    <source>
        <strain evidence="2 3">WV33</strain>
    </source>
</reference>
<dbReference type="OrthoDB" id="9781878at2"/>
<evidence type="ECO:0000313" key="3">
    <source>
        <dbReference type="Proteomes" id="UP000244527"/>
    </source>
</evidence>
<keyword evidence="3" id="KW-1185">Reference proteome</keyword>
<organism evidence="2 3">
    <name type="scientific">Flavobacterium faecale</name>
    <dbReference type="NCBI Taxonomy" id="1355330"/>
    <lineage>
        <taxon>Bacteria</taxon>
        <taxon>Pseudomonadati</taxon>
        <taxon>Bacteroidota</taxon>
        <taxon>Flavobacteriia</taxon>
        <taxon>Flavobacteriales</taxon>
        <taxon>Flavobacteriaceae</taxon>
        <taxon>Flavobacterium</taxon>
    </lineage>
</organism>
<accession>A0A2S1LJ00</accession>